<organism evidence="1 2">
    <name type="scientific">Rehmannia glutinosa</name>
    <name type="common">Chinese foxglove</name>
    <dbReference type="NCBI Taxonomy" id="99300"/>
    <lineage>
        <taxon>Eukaryota</taxon>
        <taxon>Viridiplantae</taxon>
        <taxon>Streptophyta</taxon>
        <taxon>Embryophyta</taxon>
        <taxon>Tracheophyta</taxon>
        <taxon>Spermatophyta</taxon>
        <taxon>Magnoliopsida</taxon>
        <taxon>eudicotyledons</taxon>
        <taxon>Gunneridae</taxon>
        <taxon>Pentapetalae</taxon>
        <taxon>asterids</taxon>
        <taxon>lamiids</taxon>
        <taxon>Lamiales</taxon>
        <taxon>Orobanchaceae</taxon>
        <taxon>Rehmannieae</taxon>
        <taxon>Rehmannia</taxon>
    </lineage>
</organism>
<proteinExistence type="predicted"/>
<protein>
    <submittedName>
        <fullName evidence="1">Uncharacterized protein</fullName>
    </submittedName>
</protein>
<dbReference type="Proteomes" id="UP001318860">
    <property type="component" value="Unassembled WGS sequence"/>
</dbReference>
<name>A0ABR0UQV2_REHGL</name>
<dbReference type="EMBL" id="JABTTQ020002330">
    <property type="protein sequence ID" value="KAK6124664.1"/>
    <property type="molecule type" value="Genomic_DNA"/>
</dbReference>
<dbReference type="NCBIfam" id="TIGR01589">
    <property type="entry name" value="A_thal_3526"/>
    <property type="match status" value="1"/>
</dbReference>
<keyword evidence="2" id="KW-1185">Reference proteome</keyword>
<evidence type="ECO:0000313" key="2">
    <source>
        <dbReference type="Proteomes" id="UP001318860"/>
    </source>
</evidence>
<accession>A0ABR0UQV2</accession>
<dbReference type="PANTHER" id="PTHR31871">
    <property type="entry name" value="OS02G0137100 PROTEIN"/>
    <property type="match status" value="1"/>
</dbReference>
<reference evidence="1 2" key="1">
    <citation type="journal article" date="2021" name="Comput. Struct. Biotechnol. J.">
        <title>De novo genome assembly of the potent medicinal plant Rehmannia glutinosa using nanopore technology.</title>
        <authorList>
            <person name="Ma L."/>
            <person name="Dong C."/>
            <person name="Song C."/>
            <person name="Wang X."/>
            <person name="Zheng X."/>
            <person name="Niu Y."/>
            <person name="Chen S."/>
            <person name="Feng W."/>
        </authorList>
    </citation>
    <scope>NUCLEOTIDE SEQUENCE [LARGE SCALE GENOMIC DNA]</scope>
    <source>
        <strain evidence="1">DH-2019</strain>
    </source>
</reference>
<comment type="caution">
    <text evidence="1">The sequence shown here is derived from an EMBL/GenBank/DDBJ whole genome shotgun (WGS) entry which is preliminary data.</text>
</comment>
<dbReference type="InterPro" id="IPR006476">
    <property type="entry name" value="CHP01589_pln"/>
</dbReference>
<evidence type="ECO:0000313" key="1">
    <source>
        <dbReference type="EMBL" id="KAK6124664.1"/>
    </source>
</evidence>
<dbReference type="Pfam" id="PF09713">
    <property type="entry name" value="A_thal_3526"/>
    <property type="match status" value="1"/>
</dbReference>
<sequence length="278" mass="31363">MRYEFELFAFRAHHFVSLQKNIRSIISQPKRRAVSKANKFQVQDLIERCLQLYMSQSEAVSTLLHQAKIEPGFTELVWQKLEAENQEFFRAYHLRLIVKDQILRFNQLLERQVELMRQISRTGVVSIRQSNGSHIHPLYSNSVYQAPQLAVPSIKSENMNQAISSIPNVYANGTSSVQQCMQVAVNVAGHAGRIDVPANMLLAQSSNAGMMQGLNGGTVKTEYGYAGDSSHMFGVDNNILEPHNAIGDASNILRAILDLHSLGQMRTSRTSYERRTAW</sequence>
<dbReference type="PANTHER" id="PTHR31871:SF1">
    <property type="entry name" value="HISTIDINE-TRNA LIGASE"/>
    <property type="match status" value="1"/>
</dbReference>
<gene>
    <name evidence="1" type="ORF">DH2020_041586</name>
</gene>